<organism evidence="1 2">
    <name type="scientific">Flavobacterium ardleyense</name>
    <dbReference type="NCBI Taxonomy" id="2038737"/>
    <lineage>
        <taxon>Bacteria</taxon>
        <taxon>Pseudomonadati</taxon>
        <taxon>Bacteroidota</taxon>
        <taxon>Flavobacteriia</taxon>
        <taxon>Flavobacteriales</taxon>
        <taxon>Flavobacteriaceae</taxon>
        <taxon>Flavobacterium</taxon>
    </lineage>
</organism>
<dbReference type="EMBL" id="JBHUOL010000001">
    <property type="protein sequence ID" value="MFD2907109.1"/>
    <property type="molecule type" value="Genomic_DNA"/>
</dbReference>
<gene>
    <name evidence="1" type="ORF">ACFSX9_00025</name>
</gene>
<proteinExistence type="predicted"/>
<evidence type="ECO:0008006" key="3">
    <source>
        <dbReference type="Google" id="ProtNLM"/>
    </source>
</evidence>
<comment type="caution">
    <text evidence="1">The sequence shown here is derived from an EMBL/GenBank/DDBJ whole genome shotgun (WGS) entry which is preliminary data.</text>
</comment>
<dbReference type="Proteomes" id="UP001597549">
    <property type="component" value="Unassembled WGS sequence"/>
</dbReference>
<dbReference type="RefSeq" id="WP_379802821.1">
    <property type="nucleotide sequence ID" value="NZ_JBHUOL010000001.1"/>
</dbReference>
<sequence>MKQTLLILSIFLTLNLFGQKPTEKVGEIEVELIGHNFKRNSDYELTKKKTNRKNRPFVKMFFNSNGTLLKSISFGKHHNTDLRVLNQINIYNYDSNGLKSKIDIWETDYDKNLSNKYFKKFDFDSTKTKITSEKIYEIYSDTIYTQADYWYNKKGEYQGIIFDSTYYYKREYNEKQQLISLQQIHDGKLRWEWNYTYSDRQRIGIFQTHYNDAEDYSKKEIRTYNEDDFLVEIEELQIIKDGLQEKTKIYYDKNGIIKRIEAYDSYNREDGYELVSYREVKVKSKVIVDSSIAEKINKQIRIE</sequence>
<name>A0ABW5Z2Q2_9FLAO</name>
<evidence type="ECO:0000313" key="2">
    <source>
        <dbReference type="Proteomes" id="UP001597549"/>
    </source>
</evidence>
<evidence type="ECO:0000313" key="1">
    <source>
        <dbReference type="EMBL" id="MFD2907109.1"/>
    </source>
</evidence>
<keyword evidence="2" id="KW-1185">Reference proteome</keyword>
<protein>
    <recommendedName>
        <fullName evidence="3">YD repeat-containing protein</fullName>
    </recommendedName>
</protein>
<accession>A0ABW5Z2Q2</accession>
<reference evidence="2" key="1">
    <citation type="journal article" date="2019" name="Int. J. Syst. Evol. Microbiol.">
        <title>The Global Catalogue of Microorganisms (GCM) 10K type strain sequencing project: providing services to taxonomists for standard genome sequencing and annotation.</title>
        <authorList>
            <consortium name="The Broad Institute Genomics Platform"/>
            <consortium name="The Broad Institute Genome Sequencing Center for Infectious Disease"/>
            <person name="Wu L."/>
            <person name="Ma J."/>
        </authorList>
    </citation>
    <scope>NUCLEOTIDE SEQUENCE [LARGE SCALE GENOMIC DNA]</scope>
    <source>
        <strain evidence="2">KCTC 52644</strain>
    </source>
</reference>